<dbReference type="GO" id="GO:0017128">
    <property type="term" value="F:phospholipid scramblase activity"/>
    <property type="evidence" value="ECO:0007669"/>
    <property type="project" value="InterPro"/>
</dbReference>
<dbReference type="Pfam" id="PF03803">
    <property type="entry name" value="Scramblase"/>
    <property type="match status" value="1"/>
</dbReference>
<comment type="cofactor">
    <cofactor evidence="2">
        <name>Ca(2+)</name>
        <dbReference type="ChEBI" id="CHEBI:29108"/>
    </cofactor>
</comment>
<protein>
    <recommendedName>
        <fullName evidence="2">Phospholipid scramblase</fullName>
    </recommendedName>
</protein>
<comment type="similarity">
    <text evidence="1 2">Belongs to the phospholipid scramblase family.</text>
</comment>
<dbReference type="InParanoid" id="A0A0P8XV81"/>
<dbReference type="PANTHER" id="PTHR23248:SF9">
    <property type="entry name" value="PHOSPHOLIPID SCRAMBLASE"/>
    <property type="match status" value="1"/>
</dbReference>
<dbReference type="OrthoDB" id="7834060at2759"/>
<dbReference type="InterPro" id="IPR005552">
    <property type="entry name" value="Scramblase"/>
</dbReference>
<sequence length="193" mass="21742">MEIFANLESVIVKQKKSSSIFNANRKYEVYHPNGQQILLASQDNDFMDRNFLPEHHMTINVTTPEKKVIMHVARPEQVFCESKPQVDVFGPGGKFLAKIKLKGKVFTASFKVVDDKKNLMFKISENGALQPEYIVTDPRGQEFGRIGKKFAGVLQEMFTSADNFQVTFSRTANVETKAIILGATLLIDAVCHE</sequence>
<accession>A0A0P8XV81</accession>
<organism evidence="3 4">
    <name type="scientific">Drosophila ananassae</name>
    <name type="common">Fruit fly</name>
    <dbReference type="NCBI Taxonomy" id="7217"/>
    <lineage>
        <taxon>Eukaryota</taxon>
        <taxon>Metazoa</taxon>
        <taxon>Ecdysozoa</taxon>
        <taxon>Arthropoda</taxon>
        <taxon>Hexapoda</taxon>
        <taxon>Insecta</taxon>
        <taxon>Pterygota</taxon>
        <taxon>Neoptera</taxon>
        <taxon>Endopterygota</taxon>
        <taxon>Diptera</taxon>
        <taxon>Brachycera</taxon>
        <taxon>Muscomorpha</taxon>
        <taxon>Ephydroidea</taxon>
        <taxon>Drosophilidae</taxon>
        <taxon>Drosophila</taxon>
        <taxon>Sophophora</taxon>
    </lineage>
</organism>
<dbReference type="GO" id="GO:0005886">
    <property type="term" value="C:plasma membrane"/>
    <property type="evidence" value="ECO:0007669"/>
    <property type="project" value="TreeGrafter"/>
</dbReference>
<proteinExistence type="inferred from homology"/>
<dbReference type="KEGG" id="dan:6506475"/>
<name>A0A0P8XV81_DROAN</name>
<dbReference type="EMBL" id="CH902618">
    <property type="protein sequence ID" value="KPU78641.1"/>
    <property type="molecule type" value="Genomic_DNA"/>
</dbReference>
<reference evidence="3 4" key="1">
    <citation type="journal article" date="2007" name="Nature">
        <title>Evolution of genes and genomes on the Drosophila phylogeny.</title>
        <authorList>
            <consortium name="Drosophila 12 Genomes Consortium"/>
            <person name="Clark A.G."/>
            <person name="Eisen M.B."/>
            <person name="Smith D.R."/>
            <person name="Bergman C.M."/>
            <person name="Oliver B."/>
            <person name="Markow T.A."/>
            <person name="Kaufman T.C."/>
            <person name="Kellis M."/>
            <person name="Gelbart W."/>
            <person name="Iyer V.N."/>
            <person name="Pollard D.A."/>
            <person name="Sackton T.B."/>
            <person name="Larracuente A.M."/>
            <person name="Singh N.D."/>
            <person name="Abad J.P."/>
            <person name="Abt D.N."/>
            <person name="Adryan B."/>
            <person name="Aguade M."/>
            <person name="Akashi H."/>
            <person name="Anderson W.W."/>
            <person name="Aquadro C.F."/>
            <person name="Ardell D.H."/>
            <person name="Arguello R."/>
            <person name="Artieri C.G."/>
            <person name="Barbash D.A."/>
            <person name="Barker D."/>
            <person name="Barsanti P."/>
            <person name="Batterham P."/>
            <person name="Batzoglou S."/>
            <person name="Begun D."/>
            <person name="Bhutkar A."/>
            <person name="Blanco E."/>
            <person name="Bosak S.A."/>
            <person name="Bradley R.K."/>
            <person name="Brand A.D."/>
            <person name="Brent M.R."/>
            <person name="Brooks A.N."/>
            <person name="Brown R.H."/>
            <person name="Butlin R.K."/>
            <person name="Caggese C."/>
            <person name="Calvi B.R."/>
            <person name="Bernardo de Carvalho A."/>
            <person name="Caspi A."/>
            <person name="Castrezana S."/>
            <person name="Celniker S.E."/>
            <person name="Chang J.L."/>
            <person name="Chapple C."/>
            <person name="Chatterji S."/>
            <person name="Chinwalla A."/>
            <person name="Civetta A."/>
            <person name="Clifton S.W."/>
            <person name="Comeron J.M."/>
            <person name="Costello J.C."/>
            <person name="Coyne J.A."/>
            <person name="Daub J."/>
            <person name="David R.G."/>
            <person name="Delcher A.L."/>
            <person name="Delehaunty K."/>
            <person name="Do C.B."/>
            <person name="Ebling H."/>
            <person name="Edwards K."/>
            <person name="Eickbush T."/>
            <person name="Evans J.D."/>
            <person name="Filipski A."/>
            <person name="Findeiss S."/>
            <person name="Freyhult E."/>
            <person name="Fulton L."/>
            <person name="Fulton R."/>
            <person name="Garcia A.C."/>
            <person name="Gardiner A."/>
            <person name="Garfield D.A."/>
            <person name="Garvin B.E."/>
            <person name="Gibson G."/>
            <person name="Gilbert D."/>
            <person name="Gnerre S."/>
            <person name="Godfrey J."/>
            <person name="Good R."/>
            <person name="Gotea V."/>
            <person name="Gravely B."/>
            <person name="Greenberg A.J."/>
            <person name="Griffiths-Jones S."/>
            <person name="Gross S."/>
            <person name="Guigo R."/>
            <person name="Gustafson E.A."/>
            <person name="Haerty W."/>
            <person name="Hahn M.W."/>
            <person name="Halligan D.L."/>
            <person name="Halpern A.L."/>
            <person name="Halter G.M."/>
            <person name="Han M.V."/>
            <person name="Heger A."/>
            <person name="Hillier L."/>
            <person name="Hinrichs A.S."/>
            <person name="Holmes I."/>
            <person name="Hoskins R.A."/>
            <person name="Hubisz M.J."/>
            <person name="Hultmark D."/>
            <person name="Huntley M.A."/>
            <person name="Jaffe D.B."/>
            <person name="Jagadeeshan S."/>
            <person name="Jeck W.R."/>
            <person name="Johnson J."/>
            <person name="Jones C.D."/>
            <person name="Jordan W.C."/>
            <person name="Karpen G.H."/>
            <person name="Kataoka E."/>
            <person name="Keightley P.D."/>
            <person name="Kheradpour P."/>
            <person name="Kirkness E.F."/>
            <person name="Koerich L.B."/>
            <person name="Kristiansen K."/>
            <person name="Kudrna D."/>
            <person name="Kulathinal R.J."/>
            <person name="Kumar S."/>
            <person name="Kwok R."/>
            <person name="Lander E."/>
            <person name="Langley C.H."/>
            <person name="Lapoint R."/>
            <person name="Lazzaro B.P."/>
            <person name="Lee S.J."/>
            <person name="Levesque L."/>
            <person name="Li R."/>
            <person name="Lin C.F."/>
            <person name="Lin M.F."/>
            <person name="Lindblad-Toh K."/>
            <person name="Llopart A."/>
            <person name="Long M."/>
            <person name="Low L."/>
            <person name="Lozovsky E."/>
            <person name="Lu J."/>
            <person name="Luo M."/>
            <person name="Machado C.A."/>
            <person name="Makalowski W."/>
            <person name="Marzo M."/>
            <person name="Matsuda M."/>
            <person name="Matzkin L."/>
            <person name="McAllister B."/>
            <person name="McBride C.S."/>
            <person name="McKernan B."/>
            <person name="McKernan K."/>
            <person name="Mendez-Lago M."/>
            <person name="Minx P."/>
            <person name="Mollenhauer M.U."/>
            <person name="Montooth K."/>
            <person name="Mount S.M."/>
            <person name="Mu X."/>
            <person name="Myers E."/>
            <person name="Negre B."/>
            <person name="Newfeld S."/>
            <person name="Nielsen R."/>
            <person name="Noor M.A."/>
            <person name="O'Grady P."/>
            <person name="Pachter L."/>
            <person name="Papaceit M."/>
            <person name="Parisi M.J."/>
            <person name="Parisi M."/>
            <person name="Parts L."/>
            <person name="Pedersen J.S."/>
            <person name="Pesole G."/>
            <person name="Phillippy A.M."/>
            <person name="Ponting C.P."/>
            <person name="Pop M."/>
            <person name="Porcelli D."/>
            <person name="Powell J.R."/>
            <person name="Prohaska S."/>
            <person name="Pruitt K."/>
            <person name="Puig M."/>
            <person name="Quesneville H."/>
            <person name="Ram K.R."/>
            <person name="Rand D."/>
            <person name="Rasmussen M.D."/>
            <person name="Reed L.K."/>
            <person name="Reenan R."/>
            <person name="Reily A."/>
            <person name="Remington K.A."/>
            <person name="Rieger T.T."/>
            <person name="Ritchie M.G."/>
            <person name="Robin C."/>
            <person name="Rogers Y.H."/>
            <person name="Rohde C."/>
            <person name="Rozas J."/>
            <person name="Rubenfield M.J."/>
            <person name="Ruiz A."/>
            <person name="Russo S."/>
            <person name="Salzberg S.L."/>
            <person name="Sanchez-Gracia A."/>
            <person name="Saranga D.J."/>
            <person name="Sato H."/>
            <person name="Schaeffer S.W."/>
            <person name="Schatz M.C."/>
            <person name="Schlenke T."/>
            <person name="Schwartz R."/>
            <person name="Segarra C."/>
            <person name="Singh R.S."/>
            <person name="Sirot L."/>
            <person name="Sirota M."/>
            <person name="Sisneros N.B."/>
            <person name="Smith C.D."/>
            <person name="Smith T.F."/>
            <person name="Spieth J."/>
            <person name="Stage D.E."/>
            <person name="Stark A."/>
            <person name="Stephan W."/>
            <person name="Strausberg R.L."/>
            <person name="Strempel S."/>
            <person name="Sturgill D."/>
            <person name="Sutton G."/>
            <person name="Sutton G.G."/>
            <person name="Tao W."/>
            <person name="Teichmann S."/>
            <person name="Tobari Y.N."/>
            <person name="Tomimura Y."/>
            <person name="Tsolas J.M."/>
            <person name="Valente V.L."/>
            <person name="Venter E."/>
            <person name="Venter J.C."/>
            <person name="Vicario S."/>
            <person name="Vieira F.G."/>
            <person name="Vilella A.J."/>
            <person name="Villasante A."/>
            <person name="Walenz B."/>
            <person name="Wang J."/>
            <person name="Wasserman M."/>
            <person name="Watts T."/>
            <person name="Wilson D."/>
            <person name="Wilson R.K."/>
            <person name="Wing R.A."/>
            <person name="Wolfner M.F."/>
            <person name="Wong A."/>
            <person name="Wong G.K."/>
            <person name="Wu C.I."/>
            <person name="Wu G."/>
            <person name="Yamamoto D."/>
            <person name="Yang H.P."/>
            <person name="Yang S.P."/>
            <person name="Yorke J.A."/>
            <person name="Yoshida K."/>
            <person name="Zdobnov E."/>
            <person name="Zhang P."/>
            <person name="Zhang Y."/>
            <person name="Zimin A.V."/>
            <person name="Baldwin J."/>
            <person name="Abdouelleil A."/>
            <person name="Abdulkadir J."/>
            <person name="Abebe A."/>
            <person name="Abera B."/>
            <person name="Abreu J."/>
            <person name="Acer S.C."/>
            <person name="Aftuck L."/>
            <person name="Alexander A."/>
            <person name="An P."/>
            <person name="Anderson E."/>
            <person name="Anderson S."/>
            <person name="Arachi H."/>
            <person name="Azer M."/>
            <person name="Bachantsang P."/>
            <person name="Barry A."/>
            <person name="Bayul T."/>
            <person name="Berlin A."/>
            <person name="Bessette D."/>
            <person name="Bloom T."/>
            <person name="Blye J."/>
            <person name="Boguslavskiy L."/>
            <person name="Bonnet C."/>
            <person name="Boukhgalter B."/>
            <person name="Bourzgui I."/>
            <person name="Brown A."/>
            <person name="Cahill P."/>
            <person name="Channer S."/>
            <person name="Cheshatsang Y."/>
            <person name="Chuda L."/>
            <person name="Citroen M."/>
            <person name="Collymore A."/>
            <person name="Cooke P."/>
            <person name="Costello M."/>
            <person name="D'Aco K."/>
            <person name="Daza R."/>
            <person name="De Haan G."/>
            <person name="DeGray S."/>
            <person name="DeMaso C."/>
            <person name="Dhargay N."/>
            <person name="Dooley K."/>
            <person name="Dooley E."/>
            <person name="Doricent M."/>
            <person name="Dorje P."/>
            <person name="Dorjee K."/>
            <person name="Dupes A."/>
            <person name="Elong R."/>
            <person name="Falk J."/>
            <person name="Farina A."/>
            <person name="Faro S."/>
            <person name="Ferguson D."/>
            <person name="Fisher S."/>
            <person name="Foley C.D."/>
            <person name="Franke A."/>
            <person name="Friedrich D."/>
            <person name="Gadbois L."/>
            <person name="Gearin G."/>
            <person name="Gearin C.R."/>
            <person name="Giannoukos G."/>
            <person name="Goode T."/>
            <person name="Graham J."/>
            <person name="Grandbois E."/>
            <person name="Grewal S."/>
            <person name="Gyaltsen K."/>
            <person name="Hafez N."/>
            <person name="Hagos B."/>
            <person name="Hall J."/>
            <person name="Henson C."/>
            <person name="Hollinger A."/>
            <person name="Honan T."/>
            <person name="Huard M.D."/>
            <person name="Hughes L."/>
            <person name="Hurhula B."/>
            <person name="Husby M.E."/>
            <person name="Kamat A."/>
            <person name="Kanga B."/>
            <person name="Kashin S."/>
            <person name="Khazanovich D."/>
            <person name="Kisner P."/>
            <person name="Lance K."/>
            <person name="Lara M."/>
            <person name="Lee W."/>
            <person name="Lennon N."/>
            <person name="Letendre F."/>
            <person name="LeVine R."/>
            <person name="Lipovsky A."/>
            <person name="Liu X."/>
            <person name="Liu J."/>
            <person name="Liu S."/>
            <person name="Lokyitsang T."/>
            <person name="Lokyitsang Y."/>
            <person name="Lubonja R."/>
            <person name="Lui A."/>
            <person name="MacDonald P."/>
            <person name="Magnisalis V."/>
            <person name="Maru K."/>
            <person name="Matthews C."/>
            <person name="McCusker W."/>
            <person name="McDonough S."/>
            <person name="Mehta T."/>
            <person name="Meldrim J."/>
            <person name="Meneus L."/>
            <person name="Mihai O."/>
            <person name="Mihalev A."/>
            <person name="Mihova T."/>
            <person name="Mittelman R."/>
            <person name="Mlenga V."/>
            <person name="Montmayeur A."/>
            <person name="Mulrain L."/>
            <person name="Navidi A."/>
            <person name="Naylor J."/>
            <person name="Negash T."/>
            <person name="Nguyen T."/>
            <person name="Nguyen N."/>
            <person name="Nicol R."/>
            <person name="Norbu C."/>
            <person name="Norbu N."/>
            <person name="Novod N."/>
            <person name="O'Neill B."/>
            <person name="Osman S."/>
            <person name="Markiewicz E."/>
            <person name="Oyono O.L."/>
            <person name="Patti C."/>
            <person name="Phunkhang P."/>
            <person name="Pierre F."/>
            <person name="Priest M."/>
            <person name="Raghuraman S."/>
            <person name="Rege F."/>
            <person name="Reyes R."/>
            <person name="Rise C."/>
            <person name="Rogov P."/>
            <person name="Ross K."/>
            <person name="Ryan E."/>
            <person name="Settipalli S."/>
            <person name="Shea T."/>
            <person name="Sherpa N."/>
            <person name="Shi L."/>
            <person name="Shih D."/>
            <person name="Sparrow T."/>
            <person name="Spaulding J."/>
            <person name="Stalker J."/>
            <person name="Stange-Thomann N."/>
            <person name="Stavropoulos S."/>
            <person name="Stone C."/>
            <person name="Strader C."/>
            <person name="Tesfaye S."/>
            <person name="Thomson T."/>
            <person name="Thoulutsang Y."/>
            <person name="Thoulutsang D."/>
            <person name="Topham K."/>
            <person name="Topping I."/>
            <person name="Tsamla T."/>
            <person name="Vassiliev H."/>
            <person name="Vo A."/>
            <person name="Wangchuk T."/>
            <person name="Wangdi T."/>
            <person name="Weiand M."/>
            <person name="Wilkinson J."/>
            <person name="Wilson A."/>
            <person name="Yadav S."/>
            <person name="Young G."/>
            <person name="Yu Q."/>
            <person name="Zembek L."/>
            <person name="Zhong D."/>
            <person name="Zimmer A."/>
            <person name="Zwirko Z."/>
            <person name="Jaffe D.B."/>
            <person name="Alvarez P."/>
            <person name="Brockman W."/>
            <person name="Butler J."/>
            <person name="Chin C."/>
            <person name="Gnerre S."/>
            <person name="Grabherr M."/>
            <person name="Kleber M."/>
            <person name="Mauceli E."/>
            <person name="MacCallum I."/>
        </authorList>
    </citation>
    <scope>NUCLEOTIDE SEQUENCE [LARGE SCALE GENOMIC DNA]</scope>
    <source>
        <strain evidence="4">Tucson 14024-0371.13</strain>
    </source>
</reference>
<evidence type="ECO:0000313" key="4">
    <source>
        <dbReference type="Proteomes" id="UP000007801"/>
    </source>
</evidence>
<keyword evidence="2" id="KW-0449">Lipoprotein</keyword>
<evidence type="ECO:0000256" key="2">
    <source>
        <dbReference type="RuleBase" id="RU363116"/>
    </source>
</evidence>
<evidence type="ECO:0000256" key="1">
    <source>
        <dbReference type="ARBA" id="ARBA00005350"/>
    </source>
</evidence>
<dbReference type="AlphaFoldDB" id="A0A0P8XV81"/>
<dbReference type="PANTHER" id="PTHR23248">
    <property type="entry name" value="PHOSPHOLIPID SCRAMBLASE-RELATED"/>
    <property type="match status" value="1"/>
</dbReference>
<evidence type="ECO:0000313" key="3">
    <source>
        <dbReference type="EMBL" id="KPU78641.1"/>
    </source>
</evidence>
<gene>
    <name evidence="3" type="primary">Dana\GF23837</name>
    <name evidence="3" type="synonym">dana_GLEANR_8607</name>
    <name evidence="3" type="ORF">GF23837</name>
</gene>
<keyword evidence="2" id="KW-0106">Calcium</keyword>
<comment type="function">
    <text evidence="2">May mediate accelerated ATP-independent bidirectional transbilayer migration of phospholipids upon binding calcium ions that results in a loss of phospholipid asymmetry in the plasma membrane.</text>
</comment>
<dbReference type="Proteomes" id="UP000007801">
    <property type="component" value="Unassembled WGS sequence"/>
</dbReference>
<keyword evidence="4" id="KW-1185">Reference proteome</keyword>
<keyword evidence="2" id="KW-0564">Palmitate</keyword>